<organism evidence="2 3">
    <name type="scientific">Pseudodesulfovibrio sediminis</name>
    <dbReference type="NCBI Taxonomy" id="2810563"/>
    <lineage>
        <taxon>Bacteria</taxon>
        <taxon>Pseudomonadati</taxon>
        <taxon>Thermodesulfobacteriota</taxon>
        <taxon>Desulfovibrionia</taxon>
        <taxon>Desulfovibrionales</taxon>
        <taxon>Desulfovibrionaceae</taxon>
    </lineage>
</organism>
<proteinExistence type="predicted"/>
<dbReference type="Pfam" id="PF13801">
    <property type="entry name" value="Metal_resist"/>
    <property type="match status" value="1"/>
</dbReference>
<dbReference type="Gene3D" id="1.20.120.1490">
    <property type="match status" value="1"/>
</dbReference>
<evidence type="ECO:0000313" key="2">
    <source>
        <dbReference type="EMBL" id="BCS89681.1"/>
    </source>
</evidence>
<feature type="chain" id="PRO_5047438439" evidence="1">
    <location>
        <begin position="26"/>
        <end position="178"/>
    </location>
</feature>
<accession>A0ABN6EXC9</accession>
<reference evidence="2" key="1">
    <citation type="journal article" date="2022" name="Arch. Microbiol.">
        <title>Pseudodesulfovibrio sediminis sp. nov., a mesophilic and neutrophilic sulfate-reducing bacterium isolated from sediment of a brackish lake.</title>
        <authorList>
            <person name="Takahashi A."/>
            <person name="Kojima H."/>
            <person name="Watanabe M."/>
            <person name="Fukui M."/>
        </authorList>
    </citation>
    <scope>NUCLEOTIDE SEQUENCE</scope>
    <source>
        <strain evidence="2">SF6</strain>
    </source>
</reference>
<dbReference type="Proteomes" id="UP001053296">
    <property type="component" value="Chromosome"/>
</dbReference>
<evidence type="ECO:0000256" key="1">
    <source>
        <dbReference type="SAM" id="SignalP"/>
    </source>
</evidence>
<dbReference type="InterPro" id="IPR012899">
    <property type="entry name" value="LTXXQ"/>
</dbReference>
<gene>
    <name evidence="2" type="ORF">PSDVSF_29230</name>
</gene>
<feature type="signal peptide" evidence="1">
    <location>
        <begin position="1"/>
        <end position="25"/>
    </location>
</feature>
<dbReference type="RefSeq" id="WP_229591644.1">
    <property type="nucleotide sequence ID" value="NZ_AP024485.1"/>
</dbReference>
<dbReference type="EMBL" id="AP024485">
    <property type="protein sequence ID" value="BCS89681.1"/>
    <property type="molecule type" value="Genomic_DNA"/>
</dbReference>
<dbReference type="CDD" id="cd09916">
    <property type="entry name" value="CpxP_like"/>
    <property type="match status" value="1"/>
</dbReference>
<dbReference type="InterPro" id="IPR025961">
    <property type="entry name" value="Metal_resist"/>
</dbReference>
<keyword evidence="1" id="KW-0732">Signal</keyword>
<keyword evidence="3" id="KW-1185">Reference proteome</keyword>
<evidence type="ECO:0000313" key="3">
    <source>
        <dbReference type="Proteomes" id="UP001053296"/>
    </source>
</evidence>
<protein>
    <submittedName>
        <fullName evidence="2">Zinc resistance-associated protein</fullName>
    </submittedName>
</protein>
<name>A0ABN6EXC9_9BACT</name>
<sequence length="178" mass="18689">MNKKNITITVSAAVLVLAMAALAVAGPGYGHKAGQRMGSNLYSQLTPEKQAAVDGIYKKYSPKFTELRSQMLTKRATLQAMVNGGQADEKKIGKLITAISSLHEQMLDTRNAMADELEAETGLVGFGRGGNYPGPGMGFQGRGQGGFGVDCPGFGQGFQGRGQNCFGGDCPGYGMGRM</sequence>